<evidence type="ECO:0000256" key="1">
    <source>
        <dbReference type="SAM" id="MobiDB-lite"/>
    </source>
</evidence>
<keyword evidence="3" id="KW-1185">Reference proteome</keyword>
<reference evidence="2 3" key="1">
    <citation type="submission" date="2019-05" db="EMBL/GenBank/DDBJ databases">
        <title>Another draft genome of Portunus trituberculatus and its Hox gene families provides insights of decapod evolution.</title>
        <authorList>
            <person name="Jeong J.-H."/>
            <person name="Song I."/>
            <person name="Kim S."/>
            <person name="Choi T."/>
            <person name="Kim D."/>
            <person name="Ryu S."/>
            <person name="Kim W."/>
        </authorList>
    </citation>
    <scope>NUCLEOTIDE SEQUENCE [LARGE SCALE GENOMIC DNA]</scope>
    <source>
        <tissue evidence="2">Muscle</tissue>
    </source>
</reference>
<protein>
    <submittedName>
        <fullName evidence="2">Uncharacterized protein</fullName>
    </submittedName>
</protein>
<accession>A0A5B7EE37</accession>
<sequence length="113" mass="11713">MRVAAVDLQAVEGAVLSVAQLTHELGATVQMHVSLVFLEVVPIAAHLAAKPAHIGLLALTCKTEKTRWGEAGSSRLAGRQAGRQVGRQAGKQASRHNTQQVATPALPPAAPGL</sequence>
<comment type="caution">
    <text evidence="2">The sequence shown here is derived from an EMBL/GenBank/DDBJ whole genome shotgun (WGS) entry which is preliminary data.</text>
</comment>
<gene>
    <name evidence="2" type="ORF">E2C01_024256</name>
</gene>
<dbReference type="Proteomes" id="UP000324222">
    <property type="component" value="Unassembled WGS sequence"/>
</dbReference>
<evidence type="ECO:0000313" key="2">
    <source>
        <dbReference type="EMBL" id="MPC30984.1"/>
    </source>
</evidence>
<name>A0A5B7EE37_PORTR</name>
<dbReference type="AlphaFoldDB" id="A0A5B7EE37"/>
<proteinExistence type="predicted"/>
<organism evidence="2 3">
    <name type="scientific">Portunus trituberculatus</name>
    <name type="common">Swimming crab</name>
    <name type="synonym">Neptunus trituberculatus</name>
    <dbReference type="NCBI Taxonomy" id="210409"/>
    <lineage>
        <taxon>Eukaryota</taxon>
        <taxon>Metazoa</taxon>
        <taxon>Ecdysozoa</taxon>
        <taxon>Arthropoda</taxon>
        <taxon>Crustacea</taxon>
        <taxon>Multicrustacea</taxon>
        <taxon>Malacostraca</taxon>
        <taxon>Eumalacostraca</taxon>
        <taxon>Eucarida</taxon>
        <taxon>Decapoda</taxon>
        <taxon>Pleocyemata</taxon>
        <taxon>Brachyura</taxon>
        <taxon>Eubrachyura</taxon>
        <taxon>Portunoidea</taxon>
        <taxon>Portunidae</taxon>
        <taxon>Portuninae</taxon>
        <taxon>Portunus</taxon>
    </lineage>
</organism>
<evidence type="ECO:0000313" key="3">
    <source>
        <dbReference type="Proteomes" id="UP000324222"/>
    </source>
</evidence>
<feature type="region of interest" description="Disordered" evidence="1">
    <location>
        <begin position="68"/>
        <end position="113"/>
    </location>
</feature>
<dbReference type="EMBL" id="VSRR010002346">
    <property type="protein sequence ID" value="MPC30984.1"/>
    <property type="molecule type" value="Genomic_DNA"/>
</dbReference>